<feature type="transmembrane region" description="Helical" evidence="7">
    <location>
        <begin position="84"/>
        <end position="107"/>
    </location>
</feature>
<sequence length="358" mass="40217">MEAQKRKEREPCPRQKANFLSYIIFAWTIPIFFKGYKKELNTDDLYQPLREHKSDGLGNRLCEAWENEQKQARLKNRKPKLLRAGFRVFGWEIALLGLVLLTLEMLFKVSQPFFLGKLVAYYSRQSGDLTEAYLYAGAVVLCSAINVLFIHPYMLSQLHLGMKLREDDSTDTESIKRSGSLYKRQNSESSMDSTVADGDGPEKKATEERQKEGSIGYDVYRAYFKASGGNLVVLLILFMFLLSQLSASGGDYFLTYWVNKAEEKAPAVSEESQATFSALSNGTALDGVEDGFNGTTTSEPPTTPAATAGGIAVFFTAIRQMFASGDEEEDRYIDIYIFTALTVATVVITLTRSMFFFR</sequence>
<dbReference type="AlphaFoldDB" id="A0A182YP85"/>
<proteinExistence type="predicted"/>
<evidence type="ECO:0000256" key="3">
    <source>
        <dbReference type="ARBA" id="ARBA00022840"/>
    </source>
</evidence>
<reference evidence="8" key="2">
    <citation type="submission" date="2020-05" db="UniProtKB">
        <authorList>
            <consortium name="EnsemblMetazoa"/>
        </authorList>
    </citation>
    <scope>IDENTIFICATION</scope>
    <source>
        <strain evidence="8">Indian</strain>
    </source>
</reference>
<dbReference type="VEuPathDB" id="VectorBase:ASTE001080"/>
<dbReference type="InterPro" id="IPR050173">
    <property type="entry name" value="ABC_transporter_C-like"/>
</dbReference>
<dbReference type="Proteomes" id="UP000076408">
    <property type="component" value="Unassembled WGS sequence"/>
</dbReference>
<protein>
    <recommendedName>
        <fullName evidence="10">ABC transmembrane type-1 domain-containing protein</fullName>
    </recommendedName>
</protein>
<feature type="transmembrane region" description="Helical" evidence="7">
    <location>
        <begin position="335"/>
        <end position="357"/>
    </location>
</feature>
<reference evidence="9" key="1">
    <citation type="journal article" date="2014" name="Genome Biol.">
        <title>Genome analysis of a major urban malaria vector mosquito, Anopheles stephensi.</title>
        <authorList>
            <person name="Jiang X."/>
            <person name="Peery A."/>
            <person name="Hall A.B."/>
            <person name="Sharma A."/>
            <person name="Chen X.G."/>
            <person name="Waterhouse R.M."/>
            <person name="Komissarov A."/>
            <person name="Riehle M.M."/>
            <person name="Shouche Y."/>
            <person name="Sharakhova M.V."/>
            <person name="Lawson D."/>
            <person name="Pakpour N."/>
            <person name="Arensburger P."/>
            <person name="Davidson V.L."/>
            <person name="Eiglmeier K."/>
            <person name="Emrich S."/>
            <person name="George P."/>
            <person name="Kennedy R.C."/>
            <person name="Mane S.P."/>
            <person name="Maslen G."/>
            <person name="Oringanje C."/>
            <person name="Qi Y."/>
            <person name="Settlage R."/>
            <person name="Tojo M."/>
            <person name="Tubio J.M."/>
            <person name="Unger M.F."/>
            <person name="Wang B."/>
            <person name="Vernick K.D."/>
            <person name="Ribeiro J.M."/>
            <person name="James A.A."/>
            <person name="Michel K."/>
            <person name="Riehle M.A."/>
            <person name="Luckhart S."/>
            <person name="Sharakhov I.V."/>
            <person name="Tu Z."/>
        </authorList>
    </citation>
    <scope>NUCLEOTIDE SEQUENCE [LARGE SCALE GENOMIC DNA]</scope>
    <source>
        <strain evidence="9">Indian</strain>
    </source>
</reference>
<feature type="compositionally biased region" description="Polar residues" evidence="6">
    <location>
        <begin position="183"/>
        <end position="193"/>
    </location>
</feature>
<evidence type="ECO:0000256" key="1">
    <source>
        <dbReference type="ARBA" id="ARBA00022692"/>
    </source>
</evidence>
<accession>A0A182YP85</accession>
<organism evidence="8 9">
    <name type="scientific">Anopheles stephensi</name>
    <name type="common">Indo-Pakistan malaria mosquito</name>
    <dbReference type="NCBI Taxonomy" id="30069"/>
    <lineage>
        <taxon>Eukaryota</taxon>
        <taxon>Metazoa</taxon>
        <taxon>Ecdysozoa</taxon>
        <taxon>Arthropoda</taxon>
        <taxon>Hexapoda</taxon>
        <taxon>Insecta</taxon>
        <taxon>Pterygota</taxon>
        <taxon>Neoptera</taxon>
        <taxon>Endopterygota</taxon>
        <taxon>Diptera</taxon>
        <taxon>Nematocera</taxon>
        <taxon>Culicoidea</taxon>
        <taxon>Culicidae</taxon>
        <taxon>Anophelinae</taxon>
        <taxon>Anopheles</taxon>
    </lineage>
</organism>
<evidence type="ECO:0000313" key="9">
    <source>
        <dbReference type="Proteomes" id="UP000076408"/>
    </source>
</evidence>
<evidence type="ECO:0000256" key="4">
    <source>
        <dbReference type="ARBA" id="ARBA00022989"/>
    </source>
</evidence>
<dbReference type="OMA" id="DTYLARS"/>
<dbReference type="VEuPathDB" id="VectorBase:ASTEI10271"/>
<dbReference type="GO" id="GO:0005524">
    <property type="term" value="F:ATP binding"/>
    <property type="evidence" value="ECO:0007669"/>
    <property type="project" value="UniProtKB-KW"/>
</dbReference>
<evidence type="ECO:0000256" key="5">
    <source>
        <dbReference type="ARBA" id="ARBA00023136"/>
    </source>
</evidence>
<keyword evidence="3" id="KW-0067">ATP-binding</keyword>
<dbReference type="PANTHER" id="PTHR24223">
    <property type="entry name" value="ATP-BINDING CASSETTE SUB-FAMILY C"/>
    <property type="match status" value="1"/>
</dbReference>
<dbReference type="GO" id="GO:0042626">
    <property type="term" value="F:ATPase-coupled transmembrane transporter activity"/>
    <property type="evidence" value="ECO:0007669"/>
    <property type="project" value="TreeGrafter"/>
</dbReference>
<feature type="region of interest" description="Disordered" evidence="6">
    <location>
        <begin position="171"/>
        <end position="211"/>
    </location>
</feature>
<feature type="transmembrane region" description="Helical" evidence="7">
    <location>
        <begin position="229"/>
        <end position="247"/>
    </location>
</feature>
<dbReference type="VEuPathDB" id="VectorBase:ASTE016151"/>
<keyword evidence="1 7" id="KW-0812">Transmembrane</keyword>
<dbReference type="VEuPathDB" id="VectorBase:ASTEI20_035723"/>
<feature type="transmembrane region" description="Helical" evidence="7">
    <location>
        <begin position="132"/>
        <end position="155"/>
    </location>
</feature>
<keyword evidence="2" id="KW-0547">Nucleotide-binding</keyword>
<evidence type="ECO:0000313" key="8">
    <source>
        <dbReference type="EnsemblMetazoa" id="ASTEI10271-PA"/>
    </source>
</evidence>
<name>A0A182YP85_ANOST</name>
<dbReference type="EnsemblMetazoa" id="ASTEI10271-RA">
    <property type="protein sequence ID" value="ASTEI10271-PA"/>
    <property type="gene ID" value="ASTEI10271"/>
</dbReference>
<dbReference type="PANTHER" id="PTHR24223:SF448">
    <property type="entry name" value="FI20146P1-RELATED"/>
    <property type="match status" value="1"/>
</dbReference>
<dbReference type="GO" id="GO:0016020">
    <property type="term" value="C:membrane"/>
    <property type="evidence" value="ECO:0007669"/>
    <property type="project" value="InterPro"/>
</dbReference>
<feature type="compositionally biased region" description="Basic and acidic residues" evidence="6">
    <location>
        <begin position="200"/>
        <end position="211"/>
    </location>
</feature>
<keyword evidence="5 7" id="KW-0472">Membrane</keyword>
<keyword evidence="9" id="KW-1185">Reference proteome</keyword>
<evidence type="ECO:0000256" key="7">
    <source>
        <dbReference type="SAM" id="Phobius"/>
    </source>
</evidence>
<dbReference type="STRING" id="30069.A0A182YP85"/>
<dbReference type="VEuPathDB" id="VectorBase:ASTEI20_036023"/>
<keyword evidence="4 7" id="KW-1133">Transmembrane helix</keyword>
<evidence type="ECO:0000256" key="6">
    <source>
        <dbReference type="SAM" id="MobiDB-lite"/>
    </source>
</evidence>
<dbReference type="Gene3D" id="1.20.1560.10">
    <property type="entry name" value="ABC transporter type 1, transmembrane domain"/>
    <property type="match status" value="1"/>
</dbReference>
<dbReference type="SUPFAM" id="SSF90123">
    <property type="entry name" value="ABC transporter transmembrane region"/>
    <property type="match status" value="1"/>
</dbReference>
<evidence type="ECO:0008006" key="10">
    <source>
        <dbReference type="Google" id="ProtNLM"/>
    </source>
</evidence>
<evidence type="ECO:0000256" key="2">
    <source>
        <dbReference type="ARBA" id="ARBA00022741"/>
    </source>
</evidence>
<dbReference type="InterPro" id="IPR036640">
    <property type="entry name" value="ABC1_TM_sf"/>
</dbReference>